<reference evidence="2" key="2">
    <citation type="submission" date="2020-08" db="EMBL/GenBank/DDBJ databases">
        <authorList>
            <person name="Shumante A."/>
            <person name="Zimin A.V."/>
            <person name="Puiu D."/>
            <person name="Salzberg S.L."/>
        </authorList>
    </citation>
    <scope>NUCLEOTIDE SEQUENCE</scope>
    <source>
        <strain evidence="2">WC2-LM</strain>
        <tissue evidence="2">Liver</tissue>
    </source>
</reference>
<evidence type="ECO:0000313" key="3">
    <source>
        <dbReference type="EMBL" id="VTJ68596.1"/>
    </source>
</evidence>
<dbReference type="Proteomes" id="UP000335636">
    <property type="component" value="Unassembled WGS sequence"/>
</dbReference>
<evidence type="ECO:0008006" key="5">
    <source>
        <dbReference type="Google" id="ProtNLM"/>
    </source>
</evidence>
<evidence type="ECO:0000256" key="1">
    <source>
        <dbReference type="SAM" id="SignalP"/>
    </source>
</evidence>
<dbReference type="EMBL" id="WJEC01000255">
    <property type="protein sequence ID" value="KAF7484533.1"/>
    <property type="molecule type" value="Genomic_DNA"/>
</dbReference>
<organism evidence="3 4">
    <name type="scientific">Marmota monax</name>
    <name type="common">Woodchuck</name>
    <dbReference type="NCBI Taxonomy" id="9995"/>
    <lineage>
        <taxon>Eukaryota</taxon>
        <taxon>Metazoa</taxon>
        <taxon>Chordata</taxon>
        <taxon>Craniata</taxon>
        <taxon>Vertebrata</taxon>
        <taxon>Euteleostomi</taxon>
        <taxon>Mammalia</taxon>
        <taxon>Eutheria</taxon>
        <taxon>Euarchontoglires</taxon>
        <taxon>Glires</taxon>
        <taxon>Rodentia</taxon>
        <taxon>Sciuromorpha</taxon>
        <taxon>Sciuridae</taxon>
        <taxon>Xerinae</taxon>
        <taxon>Marmotini</taxon>
        <taxon>Marmota</taxon>
    </lineage>
</organism>
<proteinExistence type="predicted"/>
<feature type="chain" id="PRO_5036367721" description="Secreted protein" evidence="1">
    <location>
        <begin position="19"/>
        <end position="104"/>
    </location>
</feature>
<dbReference type="AlphaFoldDB" id="A0A5E4BH56"/>
<evidence type="ECO:0000313" key="4">
    <source>
        <dbReference type="Proteomes" id="UP000335636"/>
    </source>
</evidence>
<evidence type="ECO:0000313" key="2">
    <source>
        <dbReference type="EMBL" id="KAF7484533.1"/>
    </source>
</evidence>
<accession>A0A5E4BH56</accession>
<reference evidence="3 4" key="1">
    <citation type="submission" date="2019-04" db="EMBL/GenBank/DDBJ databases">
        <authorList>
            <person name="Alioto T."/>
            <person name="Alioto T."/>
        </authorList>
    </citation>
    <scope>NUCLEOTIDE SEQUENCE [LARGE SCALE GENOMIC DNA]</scope>
</reference>
<dbReference type="Proteomes" id="UP000662637">
    <property type="component" value="Unassembled WGS sequence"/>
</dbReference>
<keyword evidence="4" id="KW-1185">Reference proteome</keyword>
<feature type="signal peptide" evidence="1">
    <location>
        <begin position="1"/>
        <end position="18"/>
    </location>
</feature>
<sequence>MWTHFPSCSCLMAFGVLAPPSLSPSHFAIVFGSHRSLLAAWEELLTEDQGNLEEDPWSLNFSTFFFPSSLHASWLLRPGEGLEHPSHSYCIYLGVAENRGQQVS</sequence>
<gene>
    <name evidence="2" type="ORF">GHT09_003975</name>
    <name evidence="3" type="ORF">MONAX_5E029050</name>
</gene>
<protein>
    <recommendedName>
        <fullName evidence="5">Secreted protein</fullName>
    </recommendedName>
</protein>
<dbReference type="EMBL" id="CABDUW010000435">
    <property type="protein sequence ID" value="VTJ68596.1"/>
    <property type="molecule type" value="Genomic_DNA"/>
</dbReference>
<name>A0A5E4BH56_MARMO</name>
<keyword evidence="1" id="KW-0732">Signal</keyword>